<dbReference type="EMBL" id="RBXA01000001">
    <property type="protein sequence ID" value="RKS94870.1"/>
    <property type="molecule type" value="Genomic_DNA"/>
</dbReference>
<dbReference type="AlphaFoldDB" id="A0A495S5D1"/>
<gene>
    <name evidence="1" type="ORF">BC952_0500</name>
</gene>
<name>A0A495S5D1_9FLAO</name>
<keyword evidence="2" id="KW-1185">Reference proteome</keyword>
<evidence type="ECO:0000313" key="1">
    <source>
        <dbReference type="EMBL" id="RKS94870.1"/>
    </source>
</evidence>
<accession>A0A495S5D1</accession>
<reference evidence="1 2" key="1">
    <citation type="submission" date="2018-10" db="EMBL/GenBank/DDBJ databases">
        <title>Genomic Encyclopedia of Archaeal and Bacterial Type Strains, Phase II (KMG-II): from individual species to whole genera.</title>
        <authorList>
            <person name="Goeker M."/>
        </authorList>
    </citation>
    <scope>NUCLEOTIDE SEQUENCE [LARGE SCALE GENOMIC DNA]</scope>
    <source>
        <strain evidence="1 2">DSM 15094</strain>
    </source>
</reference>
<proteinExistence type="predicted"/>
<evidence type="ECO:0000313" key="2">
    <source>
        <dbReference type="Proteomes" id="UP000280091"/>
    </source>
</evidence>
<protein>
    <submittedName>
        <fullName evidence="1">Uncharacterized protein</fullName>
    </submittedName>
</protein>
<comment type="caution">
    <text evidence="1">The sequence shown here is derived from an EMBL/GenBank/DDBJ whole genome shotgun (WGS) entry which is preliminary data.</text>
</comment>
<dbReference type="Proteomes" id="UP000280091">
    <property type="component" value="Unassembled WGS sequence"/>
</dbReference>
<organism evidence="1 2">
    <name type="scientific">Flavobacterium limicola</name>
    <dbReference type="NCBI Taxonomy" id="180441"/>
    <lineage>
        <taxon>Bacteria</taxon>
        <taxon>Pseudomonadati</taxon>
        <taxon>Bacteroidota</taxon>
        <taxon>Flavobacteriia</taxon>
        <taxon>Flavobacteriales</taxon>
        <taxon>Flavobacteriaceae</taxon>
        <taxon>Flavobacterium</taxon>
    </lineage>
</organism>
<sequence>MILVLMSLLAKIPFIKKALSYSKEYDSAFFCVQPFLILVTATLQDCYMSYFVGLGI</sequence>